<evidence type="ECO:0000256" key="10">
    <source>
        <dbReference type="PROSITE-ProRule" id="PRU00782"/>
    </source>
</evidence>
<dbReference type="Gene3D" id="1.20.120.720">
    <property type="entry name" value="Myosin VI head, motor domain, U50 subdomain"/>
    <property type="match status" value="1"/>
</dbReference>
<evidence type="ECO:0000313" key="18">
    <source>
        <dbReference type="Proteomes" id="UP000318571"/>
    </source>
</evidence>
<evidence type="ECO:0000256" key="11">
    <source>
        <dbReference type="SAM" id="Coils"/>
    </source>
</evidence>
<dbReference type="InterPro" id="IPR001609">
    <property type="entry name" value="Myosin_head_motor_dom-like"/>
</dbReference>
<dbReference type="Pfam" id="PF02174">
    <property type="entry name" value="IRS"/>
    <property type="match status" value="1"/>
</dbReference>
<dbReference type="GO" id="GO:0003779">
    <property type="term" value="F:actin binding"/>
    <property type="evidence" value="ECO:0007669"/>
    <property type="project" value="UniProtKB-KW"/>
</dbReference>
<dbReference type="GO" id="GO:0016459">
    <property type="term" value="C:myosin complex"/>
    <property type="evidence" value="ECO:0007669"/>
    <property type="project" value="UniProtKB-KW"/>
</dbReference>
<dbReference type="Gene3D" id="2.30.29.30">
    <property type="entry name" value="Pleckstrin-homology domain (PH domain)/Phosphotyrosine-binding domain (PTB)"/>
    <property type="match status" value="2"/>
</dbReference>
<evidence type="ECO:0000256" key="5">
    <source>
        <dbReference type="ARBA" id="ARBA00022741"/>
    </source>
</evidence>
<keyword evidence="6 10" id="KW-0067">ATP-binding</keyword>
<dbReference type="Gene3D" id="1.10.10.820">
    <property type="match status" value="1"/>
</dbReference>
<feature type="coiled-coil region" evidence="11">
    <location>
        <begin position="1113"/>
        <end position="1140"/>
    </location>
</feature>
<dbReference type="Gene3D" id="3.40.850.10">
    <property type="entry name" value="Kinesin motor domain"/>
    <property type="match status" value="1"/>
</dbReference>
<dbReference type="PRINTS" id="PR00193">
    <property type="entry name" value="MYOSINHEAVY"/>
</dbReference>
<sequence>MVLTRQTSASLGSKPEHGVPDMTVISDIDEFGINKNLQIRYQRDEIYTYTGSILVAVNPYKELCIYDSEYVFRYHGQKLGALPPHVFALAESAYKSLQNESINQSLVISGESGAGKTESTKFILEYLCSVTANISTWVQQQILEANTILEAFGNAKTIRNDNSSRFGRFMQVCFDPKYKIRGCVIQDYLLEQSRITTQAGHERNYHIFYQLIAAAQRDKELAQKYFLKSPSEYAYLNQSGCTTLEGVDDAVKFDGLRLAFEVVQIPAPVIDDIFSAVSAILWLGNLEFQDSEDETAALSLKDKDYIETIANLLGLESQDLTQVVLCRQINIRGNVTEIPLKYNEAKENRHAMAKALYSRTFAWLVNHINKCTNPGKDMTQFIGILDIFGFENFQTNSFEQLCINYTNEKLHKFFNHYVFAIEQETYRQEEIKFSHITFTDNTRCLELIEKPPRCVLKLLAEQCHMPGGCDAAYLTNIHAEFDSHRDYVKGDDRRNWDKEFGIKHYAGKVTYTVVGFVDKNRDTQQDVFFDFLEKSSKTFIQEICEYKDLMSKVVQLGSNINKGDGSLSKGTVKRTMTNKAKPTVSDSFRLQLQVLVDVLESTNPWYVRCIKPNMIKGPNNFNEALVLDQLKYLGMLEIIRIRKQGFPIHYSFEDFVFKYKCLMGRKLTLKDATSALKAIMDTQGLPKTEWQIGKTKVFLRTAAHEPLEDRRICLINQSSVVIQKRFKGFKERRKYIEIRQATLKIQESFLAWRSRIIFLKKRRAALVIQSHLRGMFAREVAAALREAKRVEEERRRKEKLEEERRKREGERLLQEAQDSTDDEEKMLDRKMSFACLADMNQSDADKEMKKLSQLADQLNPKLCDGINPDNVDLDQLFNFLSGEVPDSLRSESVVSESITTGSVETGDKTSILDEIDRQMSDLQNEFDQFSIKDDEHAIPSPLPPPLMDDDDDDDPPPPPREHSPPPLPPPMISGTPPTNSMTMGKPSLPEPEGPPPPPPIQNGYAFNTPHLSQEVRNPLKAKLKKPKEPIYESIKPRPEPLGAPAPSIQEHVPVKHSDYQTSFLPNHLASKSQGAPKMYHTGLMATQHSQQPIAPQSPRKGTNLDPEREARKLQRVQRGLEKIQEQNIQAEVEKENLDEEFELLEFAENFFNDHEKSPQGTIVGTLKRSKTMEFLKKTDMIKYYKGTSIPNSHIHMFDPENVSIACTIFKDLCKYSRGDYKNDTDVNLIQTIIKNGIEREELRDEIYVQCVRQLNNNPNQEQIDRLWLLLCLVVVAFPPSKSFFKYFVSFLKKNIDVEDPIHQYVEWCLDNCKHVQVATRKNPPSTVEITAMKRLGTIVCRFFFLDGRTKALDVHPCDTAMEVLQKIADKIGLLNLDGWALYQSLPEGEEHIPQHQFLYDIISQWEMNSQQNPKPSQNVKSSPMHNAKTQTLKRRQLGGTENRFIFKKRLFCNTREIPSDPIEVSLLYAQAVHTVVKGDELPVSEKVALQLAGLQAQVALGEPQNGRLELYTDVDLFLPQRIKQARFLSDREWIPILSEAHLHYGAGKSEVVAKVWYLSCVMQYPLYGCTMFNANYKGYWSYGSSIVLGINCASFLIIKPDDKAVLFEFPFADIESLLLDPSDNFVTLNLVKTVEERQRVHVFETTFKAEIGSLVASYCPALANWVREADVPRRRIKQVTNEDRMRLHQNLVQCRRALVDSDLLKKPTDETGNFFKSTLRRLSVKKMEKYRAEALANEQGEIYKGYSHVYWAFTKGGMTQTLAKMVEQDETQALEVFQLILTYAGLLQPNKDDPPCNREEEDHVLLIQTVLDKAMKKDCLVNELFLQLIKQTTDHPEPNSRVNLRHWSLVALACSVILPVDKIVRKYLLAHLKKCSADFVTEEGKYARFAEKCFHKTLGTRRRQWPPSKQEILCTINRRPIYARFHFMDGQFHAIEFDPSATADEVLKLVKAKIGLRDHAMGYAIYEVLGTQERSLLPDEKVADVMSKWEKYRSAGGTLSKQSRHHMFLFKKHLFLDTYIDLADSVEKELLYYQVLCDLRSDRFPVTDMEAVMLCALRAQIELGNYDSGEGDYRQVISHCLPPRILVNVQSDHVAMHHQSLIGMNIEEAKQAFLNLIQCWPLHKATLFDVNQSFTSNWPKTLWLAVDQRGVHLLEFRTRNVLTSFEYDSILDYTPSLNHLLLITGSDKKQSKIIVNTNQAFQISNLIREYIEVVPHNGEGVSPGELMPPNNNVSHQTTLPMQSQPHSSQAMMHHSNQFFGRNDISTVG</sequence>
<comment type="similarity">
    <text evidence="2 10">Belongs to the TRAFAC class myosin-kinesin ATPase superfamily. Myosin family.</text>
</comment>
<gene>
    <name evidence="17" type="ORF">TCAL_01120</name>
</gene>
<dbReference type="InterPro" id="IPR000159">
    <property type="entry name" value="RA_dom"/>
</dbReference>
<feature type="domain" description="MyTH4" evidence="15">
    <location>
        <begin position="1753"/>
        <end position="1916"/>
    </location>
</feature>
<proteinExistence type="inferred from homology"/>
<dbReference type="InterPro" id="IPR038185">
    <property type="entry name" value="MyTH4_dom_sf"/>
</dbReference>
<dbReference type="GO" id="GO:0003774">
    <property type="term" value="F:cytoskeletal motor activity"/>
    <property type="evidence" value="ECO:0007669"/>
    <property type="project" value="UniProtKB-UniRule"/>
</dbReference>
<evidence type="ECO:0000259" key="14">
    <source>
        <dbReference type="PROSITE" id="PS50200"/>
    </source>
</evidence>
<evidence type="ECO:0000256" key="8">
    <source>
        <dbReference type="ARBA" id="ARBA00023175"/>
    </source>
</evidence>
<feature type="compositionally biased region" description="Polar residues" evidence="12">
    <location>
        <begin position="1409"/>
        <end position="1430"/>
    </location>
</feature>
<organism evidence="17 18">
    <name type="scientific">Tigriopus californicus</name>
    <name type="common">Marine copepod</name>
    <dbReference type="NCBI Taxonomy" id="6832"/>
    <lineage>
        <taxon>Eukaryota</taxon>
        <taxon>Metazoa</taxon>
        <taxon>Ecdysozoa</taxon>
        <taxon>Arthropoda</taxon>
        <taxon>Crustacea</taxon>
        <taxon>Multicrustacea</taxon>
        <taxon>Hexanauplia</taxon>
        <taxon>Copepoda</taxon>
        <taxon>Harpacticoida</taxon>
        <taxon>Harpacticidae</taxon>
        <taxon>Tigriopus</taxon>
    </lineage>
</organism>
<dbReference type="InterPro" id="IPR036961">
    <property type="entry name" value="Kinesin_motor_dom_sf"/>
</dbReference>
<feature type="domain" description="Myosin motor" evidence="16">
    <location>
        <begin position="17"/>
        <end position="712"/>
    </location>
</feature>
<dbReference type="PANTHER" id="PTHR46049:SF5">
    <property type="entry name" value="PLECKSTRIN HOMOLOGY DOMAIN-CONTAINING FAMILY H MEMBER 3"/>
    <property type="match status" value="1"/>
</dbReference>
<dbReference type="SUPFAM" id="SSF50729">
    <property type="entry name" value="PH domain-like"/>
    <property type="match status" value="2"/>
</dbReference>
<dbReference type="STRING" id="6832.A0A553P2X3"/>
<dbReference type="Proteomes" id="UP000318571">
    <property type="component" value="Chromosome 7"/>
</dbReference>
<feature type="region of interest" description="Disordered" evidence="12">
    <location>
        <begin position="1409"/>
        <end position="1433"/>
    </location>
</feature>
<dbReference type="PROSITE" id="PS50057">
    <property type="entry name" value="FERM_3"/>
    <property type="match status" value="2"/>
</dbReference>
<keyword evidence="3" id="KW-0343">GTPase activation</keyword>
<dbReference type="Pfam" id="PF00784">
    <property type="entry name" value="MyTH4"/>
    <property type="match status" value="2"/>
</dbReference>
<dbReference type="GO" id="GO:0005737">
    <property type="term" value="C:cytoplasm"/>
    <property type="evidence" value="ECO:0007669"/>
    <property type="project" value="UniProtKB-SubCell"/>
</dbReference>
<dbReference type="Pfam" id="PF21989">
    <property type="entry name" value="RA_2"/>
    <property type="match status" value="2"/>
</dbReference>
<dbReference type="InterPro" id="IPR000048">
    <property type="entry name" value="IQ_motif_EF-hand-BS"/>
</dbReference>
<comment type="caution">
    <text evidence="17">The sequence shown here is derived from an EMBL/GenBank/DDBJ whole genome shotgun (WGS) entry which is preliminary data.</text>
</comment>
<dbReference type="InterPro" id="IPR000299">
    <property type="entry name" value="FERM_domain"/>
</dbReference>
<dbReference type="SMART" id="SM00242">
    <property type="entry name" value="MYSc"/>
    <property type="match status" value="1"/>
</dbReference>
<protein>
    <recommendedName>
        <fullName evidence="19">Myosin motor domain-containing protein</fullName>
    </recommendedName>
</protein>
<feature type="compositionally biased region" description="Pro residues" evidence="12">
    <location>
        <begin position="988"/>
        <end position="1000"/>
    </location>
</feature>
<dbReference type="CDD" id="cd17208">
    <property type="entry name" value="FERM_F1_DdMyo7_like"/>
    <property type="match status" value="2"/>
</dbReference>
<dbReference type="GO" id="GO:0005096">
    <property type="term" value="F:GTPase activator activity"/>
    <property type="evidence" value="ECO:0007669"/>
    <property type="project" value="UniProtKB-KW"/>
</dbReference>
<dbReference type="PROSITE" id="PS50096">
    <property type="entry name" value="IQ"/>
    <property type="match status" value="2"/>
</dbReference>
<dbReference type="GO" id="GO:0005524">
    <property type="term" value="F:ATP binding"/>
    <property type="evidence" value="ECO:0007669"/>
    <property type="project" value="UniProtKB-UniRule"/>
</dbReference>
<dbReference type="SMART" id="SM00139">
    <property type="entry name" value="MyTH4"/>
    <property type="match status" value="2"/>
</dbReference>
<feature type="compositionally biased region" description="Basic and acidic residues" evidence="12">
    <location>
        <begin position="1026"/>
        <end position="1038"/>
    </location>
</feature>
<dbReference type="GO" id="GO:0009888">
    <property type="term" value="P:tissue development"/>
    <property type="evidence" value="ECO:0007669"/>
    <property type="project" value="UniProtKB-ARBA"/>
</dbReference>
<dbReference type="GO" id="GO:0071944">
    <property type="term" value="C:cell periphery"/>
    <property type="evidence" value="ECO:0007669"/>
    <property type="project" value="UniProtKB-ARBA"/>
</dbReference>
<reference evidence="17 18" key="1">
    <citation type="journal article" date="2018" name="Nat. Ecol. Evol.">
        <title>Genomic signatures of mitonuclear coevolution across populations of Tigriopus californicus.</title>
        <authorList>
            <person name="Barreto F.S."/>
            <person name="Watson E.T."/>
            <person name="Lima T.G."/>
            <person name="Willett C.S."/>
            <person name="Edmands S."/>
            <person name="Li W."/>
            <person name="Burton R.S."/>
        </authorList>
    </citation>
    <scope>NUCLEOTIDE SEQUENCE [LARGE SCALE GENOMIC DNA]</scope>
    <source>
        <strain evidence="17 18">San Diego</strain>
    </source>
</reference>
<evidence type="ECO:0000256" key="4">
    <source>
        <dbReference type="ARBA" id="ARBA00022490"/>
    </source>
</evidence>
<evidence type="ECO:0000256" key="9">
    <source>
        <dbReference type="ARBA" id="ARBA00023203"/>
    </source>
</evidence>
<feature type="region of interest" description="Disordered" evidence="12">
    <location>
        <begin position="792"/>
        <end position="824"/>
    </location>
</feature>
<evidence type="ECO:0000256" key="6">
    <source>
        <dbReference type="ARBA" id="ARBA00022840"/>
    </source>
</evidence>
<keyword evidence="9 10" id="KW-0009">Actin-binding</keyword>
<dbReference type="GO" id="GO:0009887">
    <property type="term" value="P:animal organ morphogenesis"/>
    <property type="evidence" value="ECO:0007669"/>
    <property type="project" value="UniProtKB-ARBA"/>
</dbReference>
<feature type="region of interest" description="Disordered" evidence="12">
    <location>
        <begin position="930"/>
        <end position="1047"/>
    </location>
</feature>
<dbReference type="PROSITE" id="PS51456">
    <property type="entry name" value="MYOSIN_MOTOR"/>
    <property type="match status" value="1"/>
</dbReference>
<evidence type="ECO:0000256" key="12">
    <source>
        <dbReference type="SAM" id="MobiDB-lite"/>
    </source>
</evidence>
<feature type="domain" description="Ras-associating" evidence="14">
    <location>
        <begin position="1919"/>
        <end position="2015"/>
    </location>
</feature>
<dbReference type="InterPro" id="IPR051724">
    <property type="entry name" value="Actin_motor_Myosin"/>
</dbReference>
<dbReference type="Pfam" id="PF00373">
    <property type="entry name" value="FERM_M"/>
    <property type="match status" value="2"/>
</dbReference>
<dbReference type="GO" id="GO:0007165">
    <property type="term" value="P:signal transduction"/>
    <property type="evidence" value="ECO:0007669"/>
    <property type="project" value="InterPro"/>
</dbReference>
<dbReference type="PROSITE" id="PS51016">
    <property type="entry name" value="MYTH4"/>
    <property type="match status" value="2"/>
</dbReference>
<dbReference type="SUPFAM" id="SSF47031">
    <property type="entry name" value="Second domain of FERM"/>
    <property type="match status" value="2"/>
</dbReference>
<dbReference type="InterPro" id="IPR035963">
    <property type="entry name" value="FERM_2"/>
</dbReference>
<evidence type="ECO:0000256" key="2">
    <source>
        <dbReference type="ARBA" id="ARBA00008314"/>
    </source>
</evidence>
<dbReference type="SMART" id="SM00015">
    <property type="entry name" value="IQ"/>
    <property type="match status" value="3"/>
</dbReference>
<dbReference type="SMART" id="SM00295">
    <property type="entry name" value="B41"/>
    <property type="match status" value="2"/>
</dbReference>
<feature type="region of interest" description="Disordered" evidence="12">
    <location>
        <begin position="1086"/>
        <end position="1106"/>
    </location>
</feature>
<dbReference type="FunFam" id="1.10.10.820:FF:000001">
    <property type="entry name" value="Myosin heavy chain"/>
    <property type="match status" value="1"/>
</dbReference>
<dbReference type="InterPro" id="IPR002404">
    <property type="entry name" value="IRS_PTB"/>
</dbReference>
<dbReference type="Gene3D" id="6.20.240.20">
    <property type="match status" value="1"/>
</dbReference>
<evidence type="ECO:0000256" key="3">
    <source>
        <dbReference type="ARBA" id="ARBA00022468"/>
    </source>
</evidence>
<keyword evidence="8 10" id="KW-0505">Motor protein</keyword>
<dbReference type="InterPro" id="IPR027417">
    <property type="entry name" value="P-loop_NTPase"/>
</dbReference>
<evidence type="ECO:0008006" key="19">
    <source>
        <dbReference type="Google" id="ProtNLM"/>
    </source>
</evidence>
<dbReference type="PROSITE" id="PS50200">
    <property type="entry name" value="RA"/>
    <property type="match status" value="1"/>
</dbReference>
<dbReference type="Gene3D" id="1.25.40.530">
    <property type="entry name" value="MyTH4 domain"/>
    <property type="match status" value="2"/>
</dbReference>
<comment type="subcellular location">
    <subcellularLocation>
        <location evidence="1">Cytoplasm</location>
    </subcellularLocation>
</comment>
<dbReference type="CDD" id="cd14883">
    <property type="entry name" value="MYSc_Myo22"/>
    <property type="match status" value="1"/>
</dbReference>
<feature type="region of interest" description="Actin-binding" evidence="10">
    <location>
        <begin position="592"/>
        <end position="614"/>
    </location>
</feature>
<evidence type="ECO:0000259" key="13">
    <source>
        <dbReference type="PROSITE" id="PS50057"/>
    </source>
</evidence>
<evidence type="ECO:0000313" key="17">
    <source>
        <dbReference type="EMBL" id="TRY72029.1"/>
    </source>
</evidence>
<evidence type="ECO:0000259" key="15">
    <source>
        <dbReference type="PROSITE" id="PS51016"/>
    </source>
</evidence>
<dbReference type="InterPro" id="IPR019749">
    <property type="entry name" value="Band_41_domain"/>
</dbReference>
<keyword evidence="5 10" id="KW-0547">Nucleotide-binding</keyword>
<evidence type="ECO:0000259" key="16">
    <source>
        <dbReference type="PROSITE" id="PS51456"/>
    </source>
</evidence>
<keyword evidence="18" id="KW-1185">Reference proteome</keyword>
<dbReference type="EMBL" id="VCGU01000008">
    <property type="protein sequence ID" value="TRY72029.1"/>
    <property type="molecule type" value="Genomic_DNA"/>
</dbReference>
<dbReference type="PANTHER" id="PTHR46049">
    <property type="entry name" value="AGAP003327-PA"/>
    <property type="match status" value="1"/>
</dbReference>
<dbReference type="Gene3D" id="1.20.58.530">
    <property type="match status" value="1"/>
</dbReference>
<feature type="domain" description="MyTH4" evidence="15">
    <location>
        <begin position="1184"/>
        <end position="1333"/>
    </location>
</feature>
<feature type="domain" description="FERM" evidence="13">
    <location>
        <begin position="1338"/>
        <end position="1670"/>
    </location>
</feature>
<dbReference type="Gene3D" id="3.10.20.90">
    <property type="entry name" value="Phosphatidylinositol 3-kinase Catalytic Subunit, Chain A, domain 1"/>
    <property type="match status" value="2"/>
</dbReference>
<dbReference type="SUPFAM" id="SSF52540">
    <property type="entry name" value="P-loop containing nucleoside triphosphate hydrolases"/>
    <property type="match status" value="1"/>
</dbReference>
<name>A0A553P2X3_TIGCA</name>
<dbReference type="OMA" id="FDSKWMI"/>
<evidence type="ECO:0000256" key="1">
    <source>
        <dbReference type="ARBA" id="ARBA00004496"/>
    </source>
</evidence>
<feature type="domain" description="FERM" evidence="13">
    <location>
        <begin position="1921"/>
        <end position="2218"/>
    </location>
</feature>
<keyword evidence="7 10" id="KW-0518">Myosin</keyword>
<keyword evidence="11" id="KW-0175">Coiled coil</keyword>
<keyword evidence="4" id="KW-0963">Cytoplasm</keyword>
<dbReference type="InterPro" id="IPR019748">
    <property type="entry name" value="FERM_central"/>
</dbReference>
<dbReference type="Gene3D" id="1.20.80.10">
    <property type="match status" value="2"/>
</dbReference>
<dbReference type="GO" id="GO:0048731">
    <property type="term" value="P:system development"/>
    <property type="evidence" value="ECO:0007669"/>
    <property type="project" value="UniProtKB-ARBA"/>
</dbReference>
<dbReference type="SUPFAM" id="SSF54236">
    <property type="entry name" value="Ubiquitin-like"/>
    <property type="match status" value="2"/>
</dbReference>
<dbReference type="InterPro" id="IPR000857">
    <property type="entry name" value="MyTH4_dom"/>
</dbReference>
<dbReference type="Gene3D" id="1.20.5.190">
    <property type="match status" value="1"/>
</dbReference>
<dbReference type="Pfam" id="PF00063">
    <property type="entry name" value="Myosin_head"/>
    <property type="match status" value="1"/>
</dbReference>
<evidence type="ECO:0000256" key="7">
    <source>
        <dbReference type="ARBA" id="ARBA00023123"/>
    </source>
</evidence>
<feature type="binding site" evidence="10">
    <location>
        <begin position="110"/>
        <end position="117"/>
    </location>
    <ligand>
        <name>ATP</name>
        <dbReference type="ChEBI" id="CHEBI:30616"/>
    </ligand>
</feature>
<feature type="compositionally biased region" description="Basic and acidic residues" evidence="12">
    <location>
        <begin position="792"/>
        <end position="813"/>
    </location>
</feature>
<dbReference type="CDD" id="cd14473">
    <property type="entry name" value="FERM_B-lobe"/>
    <property type="match status" value="2"/>
</dbReference>
<accession>A0A553P2X3</accession>
<dbReference type="InterPro" id="IPR014352">
    <property type="entry name" value="FERM/acyl-CoA-bd_prot_sf"/>
</dbReference>
<dbReference type="InterPro" id="IPR011993">
    <property type="entry name" value="PH-like_dom_sf"/>
</dbReference>
<dbReference type="InterPro" id="IPR029071">
    <property type="entry name" value="Ubiquitin-like_domsf"/>
</dbReference>